<feature type="transmembrane region" description="Helical" evidence="2">
    <location>
        <begin position="292"/>
        <end position="310"/>
    </location>
</feature>
<evidence type="ECO:0000313" key="5">
    <source>
        <dbReference type="Proteomes" id="UP000321183"/>
    </source>
</evidence>
<keyword evidence="1" id="KW-0732">Signal</keyword>
<feature type="transmembrane region" description="Helical" evidence="2">
    <location>
        <begin position="392"/>
        <end position="414"/>
    </location>
</feature>
<dbReference type="Pfam" id="PF00497">
    <property type="entry name" value="SBP_bac_3"/>
    <property type="match status" value="1"/>
</dbReference>
<evidence type="ECO:0000259" key="3">
    <source>
        <dbReference type="SMART" id="SM00062"/>
    </source>
</evidence>
<keyword evidence="2" id="KW-0812">Transmembrane</keyword>
<feature type="transmembrane region" description="Helical" evidence="2">
    <location>
        <begin position="317"/>
        <end position="339"/>
    </location>
</feature>
<feature type="transmembrane region" description="Helical" evidence="2">
    <location>
        <begin position="420"/>
        <end position="442"/>
    </location>
</feature>
<keyword evidence="2" id="KW-0472">Membrane</keyword>
<feature type="transmembrane region" description="Helical" evidence="2">
    <location>
        <begin position="454"/>
        <end position="471"/>
    </location>
</feature>
<protein>
    <recommendedName>
        <fullName evidence="3">Solute-binding protein family 3/N-terminal domain-containing protein</fullName>
    </recommendedName>
</protein>
<dbReference type="AlphaFoldDB" id="A0A510GJ75"/>
<evidence type="ECO:0000256" key="2">
    <source>
        <dbReference type="SAM" id="Phobius"/>
    </source>
</evidence>
<feature type="transmembrane region" description="Helical" evidence="2">
    <location>
        <begin position="354"/>
        <end position="372"/>
    </location>
</feature>
<keyword evidence="5" id="KW-1185">Reference proteome</keyword>
<proteinExistence type="predicted"/>
<dbReference type="KEGG" id="ras:RAS_11600"/>
<organism evidence="4 5">
    <name type="scientific">Rickettsia asiatica</name>
    <dbReference type="NCBI Taxonomy" id="238800"/>
    <lineage>
        <taxon>Bacteria</taxon>
        <taxon>Pseudomonadati</taxon>
        <taxon>Pseudomonadota</taxon>
        <taxon>Alphaproteobacteria</taxon>
        <taxon>Rickettsiales</taxon>
        <taxon>Rickettsiaceae</taxon>
        <taxon>Rickettsieae</taxon>
        <taxon>Rickettsia</taxon>
        <taxon>spotted fever group</taxon>
    </lineage>
</organism>
<feature type="domain" description="Solute-binding protein family 3/N-terminal" evidence="3">
    <location>
        <begin position="53"/>
        <end position="280"/>
    </location>
</feature>
<keyword evidence="2" id="KW-1133">Transmembrane helix</keyword>
<reference evidence="4 5" key="1">
    <citation type="submission" date="2019-04" db="EMBL/GenBank/DDBJ databases">
        <title>Draft genome sequence of Rickettsia asiatica Maytaro1284.</title>
        <authorList>
            <person name="Thu M."/>
            <person name="Qiu Y."/>
            <person name="Nakao R."/>
        </authorList>
    </citation>
    <scope>NUCLEOTIDE SEQUENCE [LARGE SCALE GENOMIC DNA]</scope>
    <source>
        <strain evidence="4 5">Maytaro1284</strain>
    </source>
</reference>
<dbReference type="Proteomes" id="UP000321183">
    <property type="component" value="Chromosome"/>
</dbReference>
<dbReference type="EMBL" id="AP019563">
    <property type="protein sequence ID" value="BBJ32051.1"/>
    <property type="molecule type" value="Genomic_DNA"/>
</dbReference>
<dbReference type="SUPFAM" id="SSF53850">
    <property type="entry name" value="Periplasmic binding protein-like II"/>
    <property type="match status" value="1"/>
</dbReference>
<dbReference type="RefSeq" id="WP_147143254.1">
    <property type="nucleotide sequence ID" value="NZ_AP019563.1"/>
</dbReference>
<gene>
    <name evidence="4" type="ORF">RAS_11600</name>
</gene>
<dbReference type="PANTHER" id="PTHR35936">
    <property type="entry name" value="MEMBRANE-BOUND LYTIC MUREIN TRANSGLYCOSYLASE F"/>
    <property type="match status" value="1"/>
</dbReference>
<feature type="transmembrane region" description="Helical" evidence="2">
    <location>
        <begin position="483"/>
        <end position="502"/>
    </location>
</feature>
<evidence type="ECO:0000256" key="1">
    <source>
        <dbReference type="ARBA" id="ARBA00022729"/>
    </source>
</evidence>
<dbReference type="InterPro" id="IPR001638">
    <property type="entry name" value="Solute-binding_3/MltF_N"/>
</dbReference>
<dbReference type="Gene3D" id="3.40.190.10">
    <property type="entry name" value="Periplasmic binding protein-like II"/>
    <property type="match status" value="2"/>
</dbReference>
<dbReference type="SMART" id="SM00062">
    <property type="entry name" value="PBPb"/>
    <property type="match status" value="1"/>
</dbReference>
<name>A0A510GJ75_9RICK</name>
<evidence type="ECO:0000313" key="4">
    <source>
        <dbReference type="EMBL" id="BBJ32051.1"/>
    </source>
</evidence>
<sequence>MKILKLFIFILLIFKNFYALSIDTNKQQTTLECEGVADKKTLTNAWYTNEPYQYLVTTSNNHTNVSGMDIEFINAIAKKIGINIEYNQDSWYHDQLDIQNGAADMAAGATYTAERSNYAHFSKPYRLEELSLFIIEPLAKKLNFQNVNELMAQIRLLNLQLGIVKGTVYGDPKFTAFLYNEKNEDIIKIYQNDMELVNGIVKKEIDGFISNRIVGSVNILGRAIDRRIVEVPLNIKTSIYLMFSKKTVSLNIVEQFNFAIDDFLASNEYKKIIKTYIYHILLPKSIDSRWCHIIGLLGCLAFAFSGIILSSRKNSTLFGTFLFAILPSVSSCIILDLIVNHDTGHLNFNFTPSYFYYVFIVVLLSFTVIKLFSYYNKQIAEDNYLEQSLNNIVAICDSFGQATFIIIGVAMVIIHKIEPLGFWGPFFAFITANGGAIVRDFIVKENSIKRIPRGLSIEITILWGVAFSVLLDMYGANPDYNTIKYSMIIVISGAFITNLLVYHFGFLEWRFRNENTNIEQQT</sequence>
<accession>A0A510GJ75</accession>